<keyword evidence="1" id="KW-1133">Transmembrane helix</keyword>
<dbReference type="EMBL" id="JAGFBF010000001">
    <property type="protein sequence ID" value="MBO2988623.1"/>
    <property type="molecule type" value="Genomic_DNA"/>
</dbReference>
<feature type="transmembrane region" description="Helical" evidence="1">
    <location>
        <begin position="24"/>
        <end position="42"/>
    </location>
</feature>
<accession>A0A939QCI8</accession>
<keyword evidence="3" id="KW-1185">Reference proteome</keyword>
<organism evidence="2 3">
    <name type="scientific">Leucobacter tardus</name>
    <dbReference type="NCBI Taxonomy" id="501483"/>
    <lineage>
        <taxon>Bacteria</taxon>
        <taxon>Bacillati</taxon>
        <taxon>Actinomycetota</taxon>
        <taxon>Actinomycetes</taxon>
        <taxon>Micrococcales</taxon>
        <taxon>Microbacteriaceae</taxon>
        <taxon>Leucobacter</taxon>
    </lineage>
</organism>
<comment type="caution">
    <text evidence="2">The sequence shown here is derived from an EMBL/GenBank/DDBJ whole genome shotgun (WGS) entry which is preliminary data.</text>
</comment>
<proteinExistence type="predicted"/>
<evidence type="ECO:0000313" key="2">
    <source>
        <dbReference type="EMBL" id="MBO2988623.1"/>
    </source>
</evidence>
<evidence type="ECO:0000256" key="1">
    <source>
        <dbReference type="SAM" id="Phobius"/>
    </source>
</evidence>
<name>A0A939QCI8_9MICO</name>
<evidence type="ECO:0008006" key="4">
    <source>
        <dbReference type="Google" id="ProtNLM"/>
    </source>
</evidence>
<dbReference type="RefSeq" id="WP_208236114.1">
    <property type="nucleotide sequence ID" value="NZ_BAAAQU010000001.1"/>
</dbReference>
<sequence>MSIEHHDSSAPHRRGSSGGRHGRFMWAVIGVLAVLAAALGAATQTQGPRLEAIDVNTAAVTERAGQTLTIQANQPVNPDDAAVPEVSVVPEVTVDSVVVDGSAIVITFAEPLDYATTYTVTATAEGRHTGRAAELRAAFTTLDPEVATLVRGAESDRVAAQRLQDGDAHDQLAVAERIQEYALLDDQTVVVTLDDADRPAVESVPRSGGDPVPMIDSGIASVRDLRVEPRTRLAGFIVDDLDQSETFKVLTYTDSLLLYDMNSPGTLLATVVDEQNRPLEIAEWRFVPGTTAVLARTLEGELVAYDPALGSAATPATEADWDAAEDAASGPALDLTTTGDVVTVRDESGERELFRPAAESSRVGAVCAAPNDEVVAIEVFSGDGEPDGYPVPGFTGATVSYVRVADGAVIRSANGLQPDWCRQ</sequence>
<dbReference type="Proteomes" id="UP000668403">
    <property type="component" value="Unassembled WGS sequence"/>
</dbReference>
<gene>
    <name evidence="2" type="ORF">J4H85_01225</name>
</gene>
<dbReference type="AlphaFoldDB" id="A0A939QCI8"/>
<protein>
    <recommendedName>
        <fullName evidence="4">SbsA Ig-like domain-containing protein</fullName>
    </recommendedName>
</protein>
<keyword evidence="1" id="KW-0812">Transmembrane</keyword>
<reference evidence="2" key="1">
    <citation type="submission" date="2021-03" db="EMBL/GenBank/DDBJ databases">
        <title>Leucobacter chromiisoli sp. nov., isolated from chromium-containing soil of chemical plant.</title>
        <authorList>
            <person name="Xu Z."/>
        </authorList>
    </citation>
    <scope>NUCLEOTIDE SEQUENCE</scope>
    <source>
        <strain evidence="2">K 70/01</strain>
    </source>
</reference>
<keyword evidence="1" id="KW-0472">Membrane</keyword>
<evidence type="ECO:0000313" key="3">
    <source>
        <dbReference type="Proteomes" id="UP000668403"/>
    </source>
</evidence>